<dbReference type="GO" id="GO:0003887">
    <property type="term" value="F:DNA-directed DNA polymerase activity"/>
    <property type="evidence" value="ECO:0007669"/>
    <property type="project" value="UniProtKB-KW"/>
</dbReference>
<dbReference type="InterPro" id="IPR012337">
    <property type="entry name" value="RNaseH-like_sf"/>
</dbReference>
<dbReference type="GO" id="GO:0015074">
    <property type="term" value="P:DNA integration"/>
    <property type="evidence" value="ECO:0007669"/>
    <property type="project" value="UniProtKB-KW"/>
</dbReference>
<keyword evidence="4" id="KW-0378">Hydrolase</keyword>
<dbReference type="InterPro" id="IPR056924">
    <property type="entry name" value="SH3_Tf2-1"/>
</dbReference>
<dbReference type="InterPro" id="IPR023780">
    <property type="entry name" value="Chromo_domain"/>
</dbReference>
<keyword evidence="6" id="KW-0229">DNA integration</keyword>
<dbReference type="InterPro" id="IPR036397">
    <property type="entry name" value="RNaseH_sf"/>
</dbReference>
<keyword evidence="1" id="KW-0645">Protease</keyword>
<dbReference type="Gene3D" id="3.30.420.10">
    <property type="entry name" value="Ribonuclease H-like superfamily/Ribonuclease H"/>
    <property type="match status" value="1"/>
</dbReference>
<dbReference type="Gene3D" id="1.10.340.70">
    <property type="match status" value="1"/>
</dbReference>
<dbReference type="Proteomes" id="UP000429607">
    <property type="component" value="Unassembled WGS sequence"/>
</dbReference>
<dbReference type="InterPro" id="IPR016197">
    <property type="entry name" value="Chromo-like_dom_sf"/>
</dbReference>
<keyword evidence="7" id="KW-0695">RNA-directed DNA polymerase</keyword>
<dbReference type="GO" id="GO:0003677">
    <property type="term" value="F:DNA binding"/>
    <property type="evidence" value="ECO:0007669"/>
    <property type="project" value="UniProtKB-KW"/>
</dbReference>
<dbReference type="AlphaFoldDB" id="A0A6A3LRF1"/>
<dbReference type="Gene3D" id="2.40.50.40">
    <property type="match status" value="1"/>
</dbReference>
<dbReference type="GO" id="GO:0003964">
    <property type="term" value="F:RNA-directed DNA polymerase activity"/>
    <property type="evidence" value="ECO:0007669"/>
    <property type="project" value="UniProtKB-KW"/>
</dbReference>
<dbReference type="PROSITE" id="PS50013">
    <property type="entry name" value="CHROMO_2"/>
    <property type="match status" value="1"/>
</dbReference>
<dbReference type="Pfam" id="PF24626">
    <property type="entry name" value="SH3_Tf2-1"/>
    <property type="match status" value="1"/>
</dbReference>
<organism evidence="13 14">
    <name type="scientific">Phytophthora rubi</name>
    <dbReference type="NCBI Taxonomy" id="129364"/>
    <lineage>
        <taxon>Eukaryota</taxon>
        <taxon>Sar</taxon>
        <taxon>Stramenopiles</taxon>
        <taxon>Oomycota</taxon>
        <taxon>Peronosporomycetes</taxon>
        <taxon>Peronosporales</taxon>
        <taxon>Peronosporaceae</taxon>
        <taxon>Phytophthora</taxon>
    </lineage>
</organism>
<reference evidence="13 14" key="1">
    <citation type="submission" date="2018-09" db="EMBL/GenBank/DDBJ databases">
        <title>Genomic investigation of the strawberry pathogen Phytophthora fragariae indicates pathogenicity is determined by transcriptional variation in three key races.</title>
        <authorList>
            <person name="Adams T.M."/>
            <person name="Armitage A.D."/>
            <person name="Sobczyk M.K."/>
            <person name="Bates H.J."/>
            <person name="Dunwell J.M."/>
            <person name="Nellist C.F."/>
            <person name="Harrison R.J."/>
        </authorList>
    </citation>
    <scope>NUCLEOTIDE SEQUENCE [LARGE SCALE GENOMIC DNA]</scope>
    <source>
        <strain evidence="13 14">SCRP249</strain>
    </source>
</reference>
<dbReference type="EMBL" id="QXFV01000900">
    <property type="protein sequence ID" value="KAE9021832.1"/>
    <property type="molecule type" value="Genomic_DNA"/>
</dbReference>
<dbReference type="InterPro" id="IPR001584">
    <property type="entry name" value="Integrase_cat-core"/>
</dbReference>
<keyword evidence="10" id="KW-0233">DNA recombination</keyword>
<keyword evidence="2" id="KW-0479">Metal-binding</keyword>
<keyword evidence="5" id="KW-0460">Magnesium</keyword>
<evidence type="ECO:0000259" key="11">
    <source>
        <dbReference type="PROSITE" id="PS50013"/>
    </source>
</evidence>
<keyword evidence="8" id="KW-0239">DNA-directed DNA polymerase</keyword>
<gene>
    <name evidence="13" type="ORF">PR001_g13284</name>
</gene>
<dbReference type="InterPro" id="IPR050951">
    <property type="entry name" value="Retrovirus_Pol_polyprotein"/>
</dbReference>
<name>A0A6A3LRF1_9STRA</name>
<feature type="domain" description="Chromo" evidence="11">
    <location>
        <begin position="509"/>
        <end position="571"/>
    </location>
</feature>
<dbReference type="PANTHER" id="PTHR37984:SF5">
    <property type="entry name" value="PROTEIN NYNRIN-LIKE"/>
    <property type="match status" value="1"/>
</dbReference>
<dbReference type="InterPro" id="IPR000953">
    <property type="entry name" value="Chromo/chromo_shadow_dom"/>
</dbReference>
<evidence type="ECO:0000256" key="6">
    <source>
        <dbReference type="ARBA" id="ARBA00022908"/>
    </source>
</evidence>
<evidence type="ECO:0000256" key="10">
    <source>
        <dbReference type="ARBA" id="ARBA00023172"/>
    </source>
</evidence>
<dbReference type="Pfam" id="PF17921">
    <property type="entry name" value="Integrase_H2C2"/>
    <property type="match status" value="1"/>
</dbReference>
<evidence type="ECO:0000256" key="8">
    <source>
        <dbReference type="ARBA" id="ARBA00022932"/>
    </source>
</evidence>
<evidence type="ECO:0000256" key="3">
    <source>
        <dbReference type="ARBA" id="ARBA00022750"/>
    </source>
</evidence>
<dbReference type="CDD" id="cd18965">
    <property type="entry name" value="chromodomain"/>
    <property type="match status" value="1"/>
</dbReference>
<dbReference type="GO" id="GO:0006310">
    <property type="term" value="P:DNA recombination"/>
    <property type="evidence" value="ECO:0007669"/>
    <property type="project" value="UniProtKB-KW"/>
</dbReference>
<dbReference type="SUPFAM" id="SSF54160">
    <property type="entry name" value="Chromo domain-like"/>
    <property type="match status" value="1"/>
</dbReference>
<dbReference type="Pfam" id="PF00385">
    <property type="entry name" value="Chromo"/>
    <property type="match status" value="1"/>
</dbReference>
<evidence type="ECO:0000259" key="12">
    <source>
        <dbReference type="PROSITE" id="PS50994"/>
    </source>
</evidence>
<dbReference type="GO" id="GO:0046872">
    <property type="term" value="F:metal ion binding"/>
    <property type="evidence" value="ECO:0007669"/>
    <property type="project" value="UniProtKB-KW"/>
</dbReference>
<dbReference type="GO" id="GO:0006508">
    <property type="term" value="P:proteolysis"/>
    <property type="evidence" value="ECO:0007669"/>
    <property type="project" value="UniProtKB-KW"/>
</dbReference>
<evidence type="ECO:0000256" key="2">
    <source>
        <dbReference type="ARBA" id="ARBA00022723"/>
    </source>
</evidence>
<accession>A0A6A3LRF1</accession>
<keyword evidence="3" id="KW-0064">Aspartyl protease</keyword>
<sequence length="571" mass="65775">MVSAALSPVEFSGEEMADVSAGHIALHDLSDGYLYTPVQDAEIATSVVQMQHASSLGWTSNFKEEFIKAYRTDPGFRDKYRSPHDPYILKDQLLYVQFTDDKEAKVMRLCVPRSPRNRLRTKNIEQFHDSSIAAHPGIRRTYLRIKQWYYWASLHEDVSDYVQSCETCTRWKHSNAKKNGKLIPIPIPKECWEVVSMDFVTGLPESDGYDAIMTVVDKLSKRPIYCPVHTTDDAEEIAHYFFDNVVRHHGVPAVIISDRDPKFTSRFWKSLAQVMGVQLNMTTSYRAQADGQTERQNLVLEDALRCMVSYHGDDWAAKLGTIEYAHATLVSASTGLSPFEVGTGRKERNPFGTFPTLSTTVQVQQGLSEYANRFKDERDKIIGKAKEHLLKAQASQKKYYDQHRSNVQFREGDLVMLDTRRIPLKHAAKDIDAKRAKLAARKVGPFVIKRMINDNAARLILPRIMKSLNPTFNVDVLSHYVSNPDKFETRVLPKASRIITNEDTGEDLHIVEKLLRKRQFNRKTEWLVKWHGLPDRESSWELEKDIKHVSHWKVLIDDFKRRQREVKPGRM</sequence>
<protein>
    <recommendedName>
        <fullName evidence="15">Chromo domain-containing protein</fullName>
    </recommendedName>
</protein>
<comment type="caution">
    <text evidence="13">The sequence shown here is derived from an EMBL/GenBank/DDBJ whole genome shotgun (WGS) entry which is preliminary data.</text>
</comment>
<dbReference type="PANTHER" id="PTHR37984">
    <property type="entry name" value="PROTEIN CBG26694"/>
    <property type="match status" value="1"/>
</dbReference>
<keyword evidence="9" id="KW-0238">DNA-binding</keyword>
<evidence type="ECO:0000256" key="1">
    <source>
        <dbReference type="ARBA" id="ARBA00022670"/>
    </source>
</evidence>
<feature type="domain" description="Integrase catalytic" evidence="12">
    <location>
        <begin position="184"/>
        <end position="346"/>
    </location>
</feature>
<dbReference type="SMART" id="SM00298">
    <property type="entry name" value="CHROMO"/>
    <property type="match status" value="1"/>
</dbReference>
<evidence type="ECO:0000256" key="7">
    <source>
        <dbReference type="ARBA" id="ARBA00022918"/>
    </source>
</evidence>
<dbReference type="PROSITE" id="PS50994">
    <property type="entry name" value="INTEGRASE"/>
    <property type="match status" value="1"/>
</dbReference>
<evidence type="ECO:0000256" key="9">
    <source>
        <dbReference type="ARBA" id="ARBA00023125"/>
    </source>
</evidence>
<dbReference type="Pfam" id="PF00665">
    <property type="entry name" value="rve"/>
    <property type="match status" value="1"/>
</dbReference>
<evidence type="ECO:0000256" key="4">
    <source>
        <dbReference type="ARBA" id="ARBA00022801"/>
    </source>
</evidence>
<evidence type="ECO:0000313" key="14">
    <source>
        <dbReference type="Proteomes" id="UP000429607"/>
    </source>
</evidence>
<dbReference type="SUPFAM" id="SSF53098">
    <property type="entry name" value="Ribonuclease H-like"/>
    <property type="match status" value="1"/>
</dbReference>
<evidence type="ECO:0008006" key="15">
    <source>
        <dbReference type="Google" id="ProtNLM"/>
    </source>
</evidence>
<proteinExistence type="predicted"/>
<dbReference type="FunFam" id="1.10.340.70:FF:000001">
    <property type="entry name" value="Retrovirus-related Pol polyprotein from transposon gypsy-like Protein"/>
    <property type="match status" value="1"/>
</dbReference>
<dbReference type="GO" id="GO:0004190">
    <property type="term" value="F:aspartic-type endopeptidase activity"/>
    <property type="evidence" value="ECO:0007669"/>
    <property type="project" value="UniProtKB-KW"/>
</dbReference>
<evidence type="ECO:0000256" key="5">
    <source>
        <dbReference type="ARBA" id="ARBA00022842"/>
    </source>
</evidence>
<keyword evidence="8" id="KW-0808">Transferase</keyword>
<dbReference type="InterPro" id="IPR041588">
    <property type="entry name" value="Integrase_H2C2"/>
</dbReference>
<evidence type="ECO:0000313" key="13">
    <source>
        <dbReference type="EMBL" id="KAE9021832.1"/>
    </source>
</evidence>
<keyword evidence="8" id="KW-0548">Nucleotidyltransferase</keyword>